<protein>
    <recommendedName>
        <fullName evidence="3">HNH nuclease domain-containing protein</fullName>
    </recommendedName>
</protein>
<organism evidence="1 2">
    <name type="scientific">Prevotella herbatica</name>
    <dbReference type="NCBI Taxonomy" id="2801997"/>
    <lineage>
        <taxon>Bacteria</taxon>
        <taxon>Pseudomonadati</taxon>
        <taxon>Bacteroidota</taxon>
        <taxon>Bacteroidia</taxon>
        <taxon>Bacteroidales</taxon>
        <taxon>Prevotellaceae</taxon>
        <taxon>Prevotella</taxon>
    </lineage>
</organism>
<name>A0ABM7P0Z4_9BACT</name>
<proteinExistence type="predicted"/>
<evidence type="ECO:0000313" key="1">
    <source>
        <dbReference type="EMBL" id="BCS86442.1"/>
    </source>
</evidence>
<reference evidence="1 2" key="1">
    <citation type="journal article" date="2022" name="Int. J. Syst. Evol. Microbiol.">
        <title>Prevotella herbatica sp. nov., a plant polysaccharide-decomposing anaerobic bacterium isolated from a methanogenic reactor.</title>
        <authorList>
            <person name="Uek A."/>
            <person name="Tonouchi A."/>
            <person name="Kaku N."/>
            <person name="Ueki K."/>
        </authorList>
    </citation>
    <scope>NUCLEOTIDE SEQUENCE [LARGE SCALE GENOMIC DNA]</scope>
    <source>
        <strain evidence="1 2">WR041</strain>
    </source>
</reference>
<dbReference type="Proteomes" id="UP001319045">
    <property type="component" value="Chromosome"/>
</dbReference>
<dbReference type="Gene3D" id="1.10.30.50">
    <property type="match status" value="1"/>
</dbReference>
<dbReference type="RefSeq" id="WP_207154013.1">
    <property type="nucleotide sequence ID" value="NZ_AP024484.1"/>
</dbReference>
<gene>
    <name evidence="1" type="ORF">prwr041_23350</name>
</gene>
<evidence type="ECO:0008006" key="3">
    <source>
        <dbReference type="Google" id="ProtNLM"/>
    </source>
</evidence>
<evidence type="ECO:0000313" key="2">
    <source>
        <dbReference type="Proteomes" id="UP001319045"/>
    </source>
</evidence>
<accession>A0ABM7P0Z4</accession>
<dbReference type="EMBL" id="AP024484">
    <property type="protein sequence ID" value="BCS86442.1"/>
    <property type="molecule type" value="Genomic_DNA"/>
</dbReference>
<sequence length="378" mass="43773">MRRILITNKIIGIANRYTSEMEDIHTFKTGENPKARLLNLSNRLKKSSAKIKILRQPAKKGHPAVYENKTGNKMLECSNYVKAIYDNYDGLNSLLPSQYDEKISKLVDPKLGSYELNKIKVKLPKKRLMSLFELIVEAMRYVHVQKEIIPKYIKEMGIKTCVYCNAQFATTVTLQEIKPTKKGMVRIKYHEAPCYELDHNKAKSKYPYLCTNFYNLQPSCSSCNRRKNDRELGFSLYYEPGETDISPLHFRLDPKDIIRFRMTNDGQKVLPHLCNAGSDVPPMNPEDNSDAGRFNKMLGVQGIYDEHADIVEEILWKHKIYSSGFMTATINQIKSLGIVNFDMKRFILGGYYDSDDDFLKRPLSILKNDLWDQLNRKK</sequence>
<keyword evidence="2" id="KW-1185">Reference proteome</keyword>